<evidence type="ECO:0000313" key="3">
    <source>
        <dbReference type="Proteomes" id="UP000295163"/>
    </source>
</evidence>
<sequence length="158" mass="17910">MKGCCSVLPAGRRRRHMVPCTRTNFRCCRELTAMAPKTVFLAFAEQDELFRNLFTAQWDRAGDQARFVEPPGDGTGADEWKQDVRDRIRRSDGVIALIGGGTPESDAARWQIRCAVAEDKPLLGLWVEPEARKKPTEMGPARCESWTWENIGNFLDRL</sequence>
<feature type="domain" description="Thoeris protein ThsB TIR-like" evidence="1">
    <location>
        <begin position="49"/>
        <end position="128"/>
    </location>
</feature>
<dbReference type="SUPFAM" id="SSF52206">
    <property type="entry name" value="Hypothetical protein MTH538"/>
    <property type="match status" value="1"/>
</dbReference>
<protein>
    <submittedName>
        <fullName evidence="2">TIR domain-containing protein</fullName>
    </submittedName>
</protein>
<dbReference type="Pfam" id="PF08937">
    <property type="entry name" value="ThsB_TIR"/>
    <property type="match status" value="1"/>
</dbReference>
<comment type="caution">
    <text evidence="2">The sequence shown here is derived from an EMBL/GenBank/DDBJ whole genome shotgun (WGS) entry which is preliminary data.</text>
</comment>
<dbReference type="AlphaFoldDB" id="A0A4R5YHA0"/>
<evidence type="ECO:0000259" key="1">
    <source>
        <dbReference type="Pfam" id="PF08937"/>
    </source>
</evidence>
<dbReference type="EMBL" id="SMZT01000002">
    <property type="protein sequence ID" value="TDL44642.1"/>
    <property type="molecule type" value="Genomic_DNA"/>
</dbReference>
<dbReference type="InterPro" id="IPR036490">
    <property type="entry name" value="ThsB_TIR-like_sf"/>
</dbReference>
<accession>A0A4R5YHA0</accession>
<dbReference type="Proteomes" id="UP000295163">
    <property type="component" value="Unassembled WGS sequence"/>
</dbReference>
<organism evidence="2 3">
    <name type="scientific">Kocuria rosea</name>
    <name type="common">Deinococcus erythromyxa</name>
    <name type="synonym">Micrococcus rubens</name>
    <dbReference type="NCBI Taxonomy" id="1275"/>
    <lineage>
        <taxon>Bacteria</taxon>
        <taxon>Bacillati</taxon>
        <taxon>Actinomycetota</taxon>
        <taxon>Actinomycetes</taxon>
        <taxon>Micrococcales</taxon>
        <taxon>Micrococcaceae</taxon>
        <taxon>Kocuria</taxon>
    </lineage>
</organism>
<proteinExistence type="predicted"/>
<gene>
    <name evidence="2" type="ORF">E2R59_06115</name>
</gene>
<evidence type="ECO:0000313" key="2">
    <source>
        <dbReference type="EMBL" id="TDL44642.1"/>
    </source>
</evidence>
<reference evidence="2 3" key="1">
    <citation type="submission" date="2019-03" db="EMBL/GenBank/DDBJ databases">
        <title>Genome Sequencing and Assembly of Various Microbes Isolated from Partially Reclaimed Soil and Acid Mine Drainage (AMD) Site.</title>
        <authorList>
            <person name="Steinbock B."/>
            <person name="Bechtold R."/>
            <person name="Sevigny J.L."/>
            <person name="Thomas D."/>
            <person name="Cuthill L.R."/>
            <person name="Aveiro Johannsen E.J."/>
            <person name="Thomas K."/>
            <person name="Ghosh A."/>
        </authorList>
    </citation>
    <scope>NUCLEOTIDE SEQUENCE [LARGE SCALE GENOMIC DNA]</scope>
    <source>
        <strain evidence="2 3">S-A3</strain>
    </source>
</reference>
<name>A0A4R5YHA0_KOCRO</name>
<dbReference type="InterPro" id="IPR015032">
    <property type="entry name" value="ThsB__TIR-like_domain"/>
</dbReference>